<accession>A0AAW3TYC3</accession>
<dbReference type="Proteomes" id="UP000528945">
    <property type="component" value="Unassembled WGS sequence"/>
</dbReference>
<evidence type="ECO:0000313" key="1">
    <source>
        <dbReference type="EMBL" id="MBB3877300.1"/>
    </source>
</evidence>
<proteinExistence type="predicted"/>
<dbReference type="GO" id="GO:0003677">
    <property type="term" value="F:DNA binding"/>
    <property type="evidence" value="ECO:0007669"/>
    <property type="project" value="UniProtKB-KW"/>
</dbReference>
<gene>
    <name evidence="1" type="ORF">GGR47_003568</name>
</gene>
<dbReference type="InterPro" id="IPR036390">
    <property type="entry name" value="WH_DNA-bd_sf"/>
</dbReference>
<sequence>MGLTLQTSPAMAGSVVDELRAAGVSYEDVQIALAHQEAQRRGGVPVLPLRVICGLDKPQARADQVMLENTRALLMVPRRGGRPQGGLHITRRKIWANSVKTESPEEAEFHRPLGIPQRTRLYRAKRSLFKLAQKLAHEARQKTRTLTDHELLVAQFTQSCERVLHHLLWEERGRKGWLTPDYETIMEWTGLSRSTVYRTLNLLKEIGLIEWIRRFNYSSDSQSGARSEQTSNLYRLTLPVWLEKMLGMYSPLPADEEHRRQLALEDHAAMLAAVSPRERGRLMPDDAAIRADLANAALRLDQRVRALPVARECHKNIAPLMDYIFSKNGDKESAWSADAYRPDGHRLA</sequence>
<organism evidence="1 2">
    <name type="scientific">Sphingomonas aquatilis</name>
    <dbReference type="NCBI Taxonomy" id="93063"/>
    <lineage>
        <taxon>Bacteria</taxon>
        <taxon>Pseudomonadati</taxon>
        <taxon>Pseudomonadota</taxon>
        <taxon>Alphaproteobacteria</taxon>
        <taxon>Sphingomonadales</taxon>
        <taxon>Sphingomonadaceae</taxon>
        <taxon>Sphingomonas</taxon>
    </lineage>
</organism>
<dbReference type="Pfam" id="PF13730">
    <property type="entry name" value="HTH_36"/>
    <property type="match status" value="1"/>
</dbReference>
<dbReference type="SUPFAM" id="SSF46785">
    <property type="entry name" value="Winged helix' DNA-binding domain"/>
    <property type="match status" value="1"/>
</dbReference>
<comment type="caution">
    <text evidence="1">The sequence shown here is derived from an EMBL/GenBank/DDBJ whole genome shotgun (WGS) entry which is preliminary data.</text>
</comment>
<keyword evidence="2" id="KW-1185">Reference proteome</keyword>
<name>A0AAW3TYC3_9SPHN</name>
<reference evidence="1 2" key="1">
    <citation type="submission" date="2020-08" db="EMBL/GenBank/DDBJ databases">
        <title>Genomic Encyclopedia of Type Strains, Phase IV (KMG-IV): sequencing the most valuable type-strain genomes for metagenomic binning, comparative biology and taxonomic classification.</title>
        <authorList>
            <person name="Goeker M."/>
        </authorList>
    </citation>
    <scope>NUCLEOTIDE SEQUENCE [LARGE SCALE GENOMIC DNA]</scope>
    <source>
        <strain evidence="1 2">DSM 15581</strain>
    </source>
</reference>
<protein>
    <submittedName>
        <fullName evidence="1">DNA-binding transcriptional ArsR family regulator</fullName>
    </submittedName>
</protein>
<dbReference type="AlphaFoldDB" id="A0AAW3TYC3"/>
<dbReference type="EMBL" id="JACIDB010000013">
    <property type="protein sequence ID" value="MBB3877300.1"/>
    <property type="molecule type" value="Genomic_DNA"/>
</dbReference>
<keyword evidence="1" id="KW-0238">DNA-binding</keyword>
<evidence type="ECO:0000313" key="2">
    <source>
        <dbReference type="Proteomes" id="UP000528945"/>
    </source>
</evidence>